<evidence type="ECO:0008006" key="4">
    <source>
        <dbReference type="Google" id="ProtNLM"/>
    </source>
</evidence>
<dbReference type="EMBL" id="CAXAMN010027184">
    <property type="protein sequence ID" value="CAK9109192.1"/>
    <property type="molecule type" value="Genomic_DNA"/>
</dbReference>
<sequence>MLRCQALELQRPCVVLLSPEEPDLQEQCVRARVAPNAESLKQSAQVLQEVLVAAQLAANQSYDVEPGDSSDEEGGSDEGIRLRVRLRREEDKWGIKWHQQMFKSSRRLVVDEIAEGSPIDRWNASQPQGLQVRYGDRLERINGIRVRGSPAEVAGQFRVELHKEEMRALFWRPGHAPEKSDVVKAPKVLVAASAGSGGYVAGAAVALAHLLLYSEVGLSSALKLVEIAQPWLQCLKDLAPAEVSKGQFQEQNQNPEQDGRLAEGAHEAMQEILAEQQEDRQDGEAEEAAAETLVALEHFKSTQLSRARRETMNVLTGHLNGPTVVASAVSLCFTMLTCYRTRKEDSARVATAIGEPTQLLQLQLEKAQVARQCLYNR</sequence>
<dbReference type="SUPFAM" id="SSF50156">
    <property type="entry name" value="PDZ domain-like"/>
    <property type="match status" value="1"/>
</dbReference>
<comment type="caution">
    <text evidence="2">The sequence shown here is derived from an EMBL/GenBank/DDBJ whole genome shotgun (WGS) entry which is preliminary data.</text>
</comment>
<accession>A0ABP0SA14</accession>
<reference evidence="2 3" key="1">
    <citation type="submission" date="2024-02" db="EMBL/GenBank/DDBJ databases">
        <authorList>
            <person name="Chen Y."/>
            <person name="Shah S."/>
            <person name="Dougan E. K."/>
            <person name="Thang M."/>
            <person name="Chan C."/>
        </authorList>
    </citation>
    <scope>NUCLEOTIDE SEQUENCE [LARGE SCALE GENOMIC DNA]</scope>
</reference>
<dbReference type="EMBL" id="CAXAMN010027173">
    <property type="protein sequence ID" value="CAK9109102.1"/>
    <property type="molecule type" value="Genomic_DNA"/>
</dbReference>
<gene>
    <name evidence="1" type="ORF">CCMP2556_LOCUS50794</name>
    <name evidence="2" type="ORF">CCMP2556_LOCUS50832</name>
</gene>
<dbReference type="Proteomes" id="UP001642484">
    <property type="component" value="Unassembled WGS sequence"/>
</dbReference>
<keyword evidence="3" id="KW-1185">Reference proteome</keyword>
<dbReference type="Gene3D" id="2.30.42.10">
    <property type="match status" value="1"/>
</dbReference>
<evidence type="ECO:0000313" key="1">
    <source>
        <dbReference type="EMBL" id="CAK9109102.1"/>
    </source>
</evidence>
<evidence type="ECO:0000313" key="2">
    <source>
        <dbReference type="EMBL" id="CAK9109192.1"/>
    </source>
</evidence>
<name>A0ABP0SA14_9DINO</name>
<organism evidence="2 3">
    <name type="scientific">Durusdinium trenchii</name>
    <dbReference type="NCBI Taxonomy" id="1381693"/>
    <lineage>
        <taxon>Eukaryota</taxon>
        <taxon>Sar</taxon>
        <taxon>Alveolata</taxon>
        <taxon>Dinophyceae</taxon>
        <taxon>Suessiales</taxon>
        <taxon>Symbiodiniaceae</taxon>
        <taxon>Durusdinium</taxon>
    </lineage>
</organism>
<proteinExistence type="predicted"/>
<protein>
    <recommendedName>
        <fullName evidence="4">PDZ domain-containing protein</fullName>
    </recommendedName>
</protein>
<dbReference type="InterPro" id="IPR036034">
    <property type="entry name" value="PDZ_sf"/>
</dbReference>
<evidence type="ECO:0000313" key="3">
    <source>
        <dbReference type="Proteomes" id="UP001642484"/>
    </source>
</evidence>